<evidence type="ECO:0000313" key="1">
    <source>
        <dbReference type="EMBL" id="AHY83199.1"/>
    </source>
</evidence>
<dbReference type="RefSeq" id="YP_009036048.1">
    <property type="nucleotide sequence ID" value="NC_024210.1"/>
</dbReference>
<dbReference type="Proteomes" id="UP000024438">
    <property type="component" value="Segment"/>
</dbReference>
<gene>
    <name evidence="1" type="primary">e41c_0049</name>
</gene>
<evidence type="ECO:0000313" key="2">
    <source>
        <dbReference type="Proteomes" id="UP000024438"/>
    </source>
</evidence>
<dbReference type="EMBL" id="KJ668713">
    <property type="protein sequence ID" value="AHY83199.1"/>
    <property type="molecule type" value="Genomic_DNA"/>
</dbReference>
<name>A0A023ZUE7_9CAUD</name>
<dbReference type="KEGG" id="vg:19525685"/>
<protein>
    <submittedName>
        <fullName evidence="1">Uncharacterized protein</fullName>
    </submittedName>
</protein>
<sequence>MLQTIKADMVKVGDEVLFSNCQRQKVKATSLEYYPSCTFVMIKTMGGNCFPINVNTLICVNR</sequence>
<organism evidence="1 2">
    <name type="scientific">Escherichia phage e4/1c</name>
    <dbReference type="NCBI Taxonomy" id="1495286"/>
    <lineage>
        <taxon>Viruses</taxon>
        <taxon>Duplodnaviria</taxon>
        <taxon>Heunggongvirae</taxon>
        <taxon>Uroviricota</taxon>
        <taxon>Caudoviricetes</taxon>
        <taxon>Drexlerviridae</taxon>
        <taxon>Rogunavirinae</taxon>
        <taxon>Rogunavirus</taxon>
        <taxon>Rogunavirus E41c</taxon>
    </lineage>
</organism>
<accession>A0A023ZUE7</accession>
<proteinExistence type="predicted"/>
<reference evidence="1 2" key="1">
    <citation type="submission" date="2014-04" db="EMBL/GenBank/DDBJ databases">
        <title>Complete genome sequence of e4/1c, an Escherichia coli O157:H7-specific phage with proven potential as a biocontrol agent.</title>
        <authorList>
            <person name="McAuliffe O."/>
            <person name="Coffey B."/>
            <person name="Casey A."/>
            <person name="O'Sullivan O."/>
            <person name="Coffey A."/>
            <person name="Ross P."/>
        </authorList>
    </citation>
    <scope>NUCLEOTIDE SEQUENCE [LARGE SCALE GENOMIC DNA]</scope>
</reference>
<dbReference type="OrthoDB" id="24174at10239"/>
<keyword evidence="2" id="KW-1185">Reference proteome</keyword>